<dbReference type="InterPro" id="IPR032436">
    <property type="entry name" value="URB1_C"/>
</dbReference>
<dbReference type="GO" id="GO:0005730">
    <property type="term" value="C:nucleolus"/>
    <property type="evidence" value="ECO:0007669"/>
    <property type="project" value="TreeGrafter"/>
</dbReference>
<proteinExistence type="predicted"/>
<name>A0A8H3AFL5_9AGAM</name>
<organism evidence="2 3">
    <name type="scientific">Rhizoctonia solani</name>
    <dbReference type="NCBI Taxonomy" id="456999"/>
    <lineage>
        <taxon>Eukaryota</taxon>
        <taxon>Fungi</taxon>
        <taxon>Dikarya</taxon>
        <taxon>Basidiomycota</taxon>
        <taxon>Agaricomycotina</taxon>
        <taxon>Agaricomycetes</taxon>
        <taxon>Cantharellales</taxon>
        <taxon>Ceratobasidiaceae</taxon>
        <taxon>Rhizoctonia</taxon>
    </lineage>
</organism>
<dbReference type="InterPro" id="IPR039844">
    <property type="entry name" value="URB1"/>
</dbReference>
<dbReference type="PANTHER" id="PTHR13500:SF0">
    <property type="entry name" value="NUCLEOLAR PRE-RIBOSOMAL-ASSOCIATED PROTEIN 1"/>
    <property type="match status" value="1"/>
</dbReference>
<accession>A0A8H3AFL5</accession>
<dbReference type="GO" id="GO:0000466">
    <property type="term" value="P:maturation of 5.8S rRNA from tricistronic rRNA transcript (SSU-rRNA, 5.8S rRNA, LSU-rRNA)"/>
    <property type="evidence" value="ECO:0007669"/>
    <property type="project" value="TreeGrafter"/>
</dbReference>
<sequence>MFRACTSFPQRRDPEIMDSAVEDARNDVYDPNFVLPLLVTVVASDETVTSMQWVDLCCTNILSLAVSALSSKRRAMRQLGYAALVTAYTRLSDVDFQERNQLIYTLDLLRNLIPQPDTTPFQSIRLPTYTTLLLSHALRNIFSQATTLYPLISRFLLQRPELDPNDVPLLYSLLYSSGARQRDVVFPVAHISHFCEKSGPTIIRTVDNEDTRLYI</sequence>
<dbReference type="Proteomes" id="UP000663843">
    <property type="component" value="Unassembled WGS sequence"/>
</dbReference>
<dbReference type="Pfam" id="PF16201">
    <property type="entry name" value="NopRA1"/>
    <property type="match status" value="1"/>
</dbReference>
<dbReference type="EMBL" id="CAJMWT010001952">
    <property type="protein sequence ID" value="CAE6426905.1"/>
    <property type="molecule type" value="Genomic_DNA"/>
</dbReference>
<evidence type="ECO:0000313" key="3">
    <source>
        <dbReference type="Proteomes" id="UP000663843"/>
    </source>
</evidence>
<evidence type="ECO:0000313" key="2">
    <source>
        <dbReference type="EMBL" id="CAE6426905.1"/>
    </source>
</evidence>
<gene>
    <name evidence="2" type="ORF">RDB_LOCUS59473</name>
</gene>
<dbReference type="GO" id="GO:0000463">
    <property type="term" value="P:maturation of LSU-rRNA from tricistronic rRNA transcript (SSU-rRNA, 5.8S rRNA, LSU-rRNA)"/>
    <property type="evidence" value="ECO:0007669"/>
    <property type="project" value="TreeGrafter"/>
</dbReference>
<comment type="caution">
    <text evidence="2">The sequence shown here is derived from an EMBL/GenBank/DDBJ whole genome shotgun (WGS) entry which is preliminary data.</text>
</comment>
<protein>
    <recommendedName>
        <fullName evidence="1">URB1 C-terminal domain-containing protein</fullName>
    </recommendedName>
</protein>
<evidence type="ECO:0000259" key="1">
    <source>
        <dbReference type="Pfam" id="PF16201"/>
    </source>
</evidence>
<reference evidence="2" key="1">
    <citation type="submission" date="2021-01" db="EMBL/GenBank/DDBJ databases">
        <authorList>
            <person name="Kaushik A."/>
        </authorList>
    </citation>
    <scope>NUCLEOTIDE SEQUENCE</scope>
    <source>
        <strain evidence="2">AG2-2IIIB</strain>
    </source>
</reference>
<dbReference type="PANTHER" id="PTHR13500">
    <property type="entry name" value="NUCLEOLAR PRERIBOSOMAL-ASSOCIATED PROTEIN 1"/>
    <property type="match status" value="1"/>
</dbReference>
<dbReference type="AlphaFoldDB" id="A0A8H3AFL5"/>
<feature type="domain" description="URB1 C-terminal" evidence="1">
    <location>
        <begin position="62"/>
        <end position="180"/>
    </location>
</feature>